<keyword evidence="17" id="KW-0670">Pyruvate</keyword>
<dbReference type="Gene3D" id="3.40.50.970">
    <property type="match status" value="2"/>
</dbReference>
<proteinExistence type="predicted"/>
<dbReference type="GO" id="GO:0046872">
    <property type="term" value="F:metal ion binding"/>
    <property type="evidence" value="ECO:0007669"/>
    <property type="project" value="UniProtKB-UniRule"/>
</dbReference>
<dbReference type="PANTHER" id="PTHR43710:SF5">
    <property type="entry name" value="INDOLEPYRUVATE FERREDOXIN OXIDOREDUCTASE ALPHA SUBUNIT"/>
    <property type="match status" value="1"/>
</dbReference>
<keyword evidence="5 14" id="KW-0813">Transport</keyword>
<dbReference type="FunFam" id="3.40.50.970:FF:000039">
    <property type="entry name" value="Indolepyruvate oxidoreductase subunit IorA"/>
    <property type="match status" value="1"/>
</dbReference>
<evidence type="ECO:0000256" key="7">
    <source>
        <dbReference type="ARBA" id="ARBA00022723"/>
    </source>
</evidence>
<dbReference type="PROSITE" id="PS51379">
    <property type="entry name" value="4FE4S_FER_2"/>
    <property type="match status" value="2"/>
</dbReference>
<feature type="binding site" evidence="15">
    <location>
        <position position="571"/>
    </location>
    <ligand>
        <name>[4Fe-4S] cluster</name>
        <dbReference type="ChEBI" id="CHEBI:49883"/>
        <label>2</label>
    </ligand>
</feature>
<evidence type="ECO:0000256" key="14">
    <source>
        <dbReference type="PIRNR" id="PIRNR006439"/>
    </source>
</evidence>
<dbReference type="InterPro" id="IPR017721">
    <property type="entry name" value="IorA"/>
</dbReference>
<accession>A0A078KRL5</accession>
<keyword evidence="10 14" id="KW-0408">Iron</keyword>
<dbReference type="Pfam" id="PF01855">
    <property type="entry name" value="POR_N"/>
    <property type="match status" value="1"/>
</dbReference>
<feature type="binding site" evidence="15">
    <location>
        <position position="551"/>
    </location>
    <ligand>
        <name>[4Fe-4S] cluster</name>
        <dbReference type="ChEBI" id="CHEBI:49883"/>
        <label>2</label>
    </ligand>
</feature>
<dbReference type="Gene3D" id="3.30.70.20">
    <property type="match status" value="1"/>
</dbReference>
<evidence type="ECO:0000256" key="1">
    <source>
        <dbReference type="ARBA" id="ARBA00002995"/>
    </source>
</evidence>
<reference evidence="18" key="1">
    <citation type="submission" date="2014-07" db="EMBL/GenBank/DDBJ databases">
        <authorList>
            <person name="Wibberg D."/>
        </authorList>
    </citation>
    <scope>NUCLEOTIDE SEQUENCE [LARGE SCALE GENOMIC DNA]</scope>
    <source>
        <strain evidence="18">DG5</strain>
    </source>
</reference>
<evidence type="ECO:0000259" key="16">
    <source>
        <dbReference type="PROSITE" id="PS51379"/>
    </source>
</evidence>
<name>A0A078KRL5_9FIRM</name>
<organism evidence="17 18">
    <name type="scientific">[Clostridium] cellulosi</name>
    <dbReference type="NCBI Taxonomy" id="29343"/>
    <lineage>
        <taxon>Bacteria</taxon>
        <taxon>Bacillati</taxon>
        <taxon>Bacillota</taxon>
        <taxon>Clostridia</taxon>
        <taxon>Eubacteriales</taxon>
        <taxon>Oscillospiraceae</taxon>
        <taxon>Oscillospiraceae incertae sedis</taxon>
    </lineage>
</organism>
<dbReference type="AlphaFoldDB" id="A0A078KRL5"/>
<dbReference type="InterPro" id="IPR045025">
    <property type="entry name" value="HACL1-like"/>
</dbReference>
<dbReference type="SUPFAM" id="SSF52922">
    <property type="entry name" value="TK C-terminal domain-like"/>
    <property type="match status" value="1"/>
</dbReference>
<gene>
    <name evidence="17" type="ORF">CCDG5_0639</name>
</gene>
<evidence type="ECO:0000256" key="11">
    <source>
        <dbReference type="ARBA" id="ARBA00023014"/>
    </source>
</evidence>
<evidence type="ECO:0000256" key="10">
    <source>
        <dbReference type="ARBA" id="ARBA00023004"/>
    </source>
</evidence>
<dbReference type="NCBIfam" id="TIGR03336">
    <property type="entry name" value="IOR_alpha"/>
    <property type="match status" value="1"/>
</dbReference>
<sequence>MKRLMLGNEAVAHGFRDGGGTVASAYPGTPSTEITENIAKFDDVYSEWAPNEKVATEVAIGASVAGARSICAMKHVGLNVAADPLFTVSYTGVNGGMIIAVADDPGMHSSQNEQDSRYYARSAHVPMLEPADSQECYDFTREALKLSERFDTPFLLRLTTRIAHSQSLVETSPREDYKLKEYKKDFRKYVMMPGMAKVRHQVVEKRDNDLREFAEETELNRIEWGSREVGIICSGIAYQYAKEAYPKASFLKLGLVYPLPEKKIADFASQVKTLIVVEELEPYFEDHIKKLGIKVIGKERLTLQGELSTNMVRNSFADICADIVEEDYRQDFKQPAAFGNIPQRPPVMCPGCPHRAAFFVFKKLGLTVCGDIGCYTLGALPPSEAMDTCVCMGASIGMAHGMEKARGKDFAKKTIAVLGDSTFIHSGITGLIDIVYNKGVSTVVILDNSITGMTGHQHNPTTGFTIKNEPTKQVDIEKLCEAIGVSRVRICDPFDLKEFEKVLREETAVEEPSVVISQRPCALLKNVHYGAPYAIDTEKCKKCSSCMRLGCPAIVKKDDGIMINNALCCGCGLCTKMCAFGAIVR</sequence>
<keyword evidence="8 14" id="KW-0249">Electron transport</keyword>
<comment type="subunit">
    <text evidence="2">Heterodimer of the IorA and IorB subunits.</text>
</comment>
<dbReference type="PATRIC" id="fig|29343.3.peg.666"/>
<dbReference type="InterPro" id="IPR011766">
    <property type="entry name" value="TPP_enzyme_TPP-bd"/>
</dbReference>
<keyword evidence="11 14" id="KW-0411">Iron-sulfur</keyword>
<evidence type="ECO:0000256" key="8">
    <source>
        <dbReference type="ARBA" id="ARBA00022982"/>
    </source>
</evidence>
<evidence type="ECO:0000256" key="5">
    <source>
        <dbReference type="ARBA" id="ARBA00022448"/>
    </source>
</evidence>
<feature type="domain" description="4Fe-4S ferredoxin-type" evidence="16">
    <location>
        <begin position="559"/>
        <end position="585"/>
    </location>
</feature>
<dbReference type="InterPro" id="IPR017896">
    <property type="entry name" value="4Fe4S_Fe-S-bd"/>
</dbReference>
<feature type="binding site" evidence="15">
    <location>
        <position position="574"/>
    </location>
    <ligand>
        <name>[4Fe-4S] cluster</name>
        <dbReference type="ChEBI" id="CHEBI:49883"/>
        <label>2</label>
    </ligand>
</feature>
<evidence type="ECO:0000256" key="3">
    <source>
        <dbReference type="ARBA" id="ARBA00012812"/>
    </source>
</evidence>
<evidence type="ECO:0000256" key="12">
    <source>
        <dbReference type="ARBA" id="ARBA00030514"/>
    </source>
</evidence>
<dbReference type="HOGENOM" id="CLU_017727_0_0_9"/>
<dbReference type="InterPro" id="IPR002880">
    <property type="entry name" value="Pyrv_Fd/Flavodoxin_OxRdtase_N"/>
</dbReference>
<dbReference type="PIRSF" id="PIRSF006439">
    <property type="entry name" value="Indolepyruvate_ferr_oxidored"/>
    <property type="match status" value="1"/>
</dbReference>
<dbReference type="STRING" id="29343.CCDG5_0639"/>
<protein>
    <recommendedName>
        <fullName evidence="4 14">Indolepyruvate oxidoreductase subunit IorA</fullName>
        <shortName evidence="14">IOR</shortName>
        <ecNumber evidence="3 14">1.2.7.8</ecNumber>
    </recommendedName>
    <alternativeName>
        <fullName evidence="12 14">Indolepyruvate ferredoxin oxidoreductase subunit alpha</fullName>
    </alternativeName>
</protein>
<dbReference type="InterPro" id="IPR029061">
    <property type="entry name" value="THDP-binding"/>
</dbReference>
<dbReference type="GO" id="GO:0030976">
    <property type="term" value="F:thiamine pyrophosphate binding"/>
    <property type="evidence" value="ECO:0007669"/>
    <property type="project" value="InterPro"/>
</dbReference>
<dbReference type="GO" id="GO:0043805">
    <property type="term" value="F:indolepyruvate ferredoxin oxidoreductase activity"/>
    <property type="evidence" value="ECO:0007669"/>
    <property type="project" value="UniProtKB-UniRule"/>
</dbReference>
<dbReference type="CDD" id="cd07034">
    <property type="entry name" value="TPP_PYR_PFOR_IOR-alpha_like"/>
    <property type="match status" value="1"/>
</dbReference>
<dbReference type="GO" id="GO:0051539">
    <property type="term" value="F:4 iron, 4 sulfur cluster binding"/>
    <property type="evidence" value="ECO:0007669"/>
    <property type="project" value="UniProtKB-UniRule"/>
</dbReference>
<feature type="binding site" evidence="15">
    <location>
        <position position="543"/>
    </location>
    <ligand>
        <name>[4Fe-4S] cluster</name>
        <dbReference type="ChEBI" id="CHEBI:49883"/>
        <label>1</label>
    </ligand>
</feature>
<evidence type="ECO:0000256" key="9">
    <source>
        <dbReference type="ARBA" id="ARBA00023002"/>
    </source>
</evidence>
<dbReference type="OrthoDB" id="9804603at2"/>
<evidence type="ECO:0000313" key="18">
    <source>
        <dbReference type="Proteomes" id="UP000032431"/>
    </source>
</evidence>
<feature type="binding site" evidence="15">
    <location>
        <position position="578"/>
    </location>
    <ligand>
        <name>[4Fe-4S] cluster</name>
        <dbReference type="ChEBI" id="CHEBI:49883"/>
        <label>1</label>
    </ligand>
</feature>
<feature type="binding site" evidence="15">
    <location>
        <position position="546"/>
    </location>
    <ligand>
        <name>[4Fe-4S] cluster</name>
        <dbReference type="ChEBI" id="CHEBI:49883"/>
        <label>1</label>
    </ligand>
</feature>
<feature type="binding site" evidence="15">
    <location>
        <position position="568"/>
    </location>
    <ligand>
        <name>[4Fe-4S] cluster</name>
        <dbReference type="ChEBI" id="CHEBI:49883"/>
        <label>2</label>
    </ligand>
</feature>
<feature type="domain" description="4Fe-4S ferredoxin-type" evidence="16">
    <location>
        <begin position="531"/>
        <end position="552"/>
    </location>
</feature>
<dbReference type="KEGG" id="ccel:CCDG5_0639"/>
<keyword evidence="6 14" id="KW-0004">4Fe-4S</keyword>
<dbReference type="EC" id="1.2.7.8" evidence="3 14"/>
<evidence type="ECO:0000256" key="6">
    <source>
        <dbReference type="ARBA" id="ARBA00022485"/>
    </source>
</evidence>
<keyword evidence="18" id="KW-1185">Reference proteome</keyword>
<dbReference type="CDD" id="cd02008">
    <property type="entry name" value="TPP_IOR_alpha"/>
    <property type="match status" value="1"/>
</dbReference>
<dbReference type="EMBL" id="LM995447">
    <property type="protein sequence ID" value="CDZ23769.1"/>
    <property type="molecule type" value="Genomic_DNA"/>
</dbReference>
<comment type="cofactor">
    <cofactor evidence="14 15">
        <name>[4Fe-4S] cluster</name>
        <dbReference type="ChEBI" id="CHEBI:49883"/>
    </cofactor>
    <text evidence="14 15">Binds 2 [4Fe-4S] clusters. In this family the first cluster has a non-standard and varying [4Fe-4S] binding motif CX(2)CX(2)CX(4-5)CP.</text>
</comment>
<evidence type="ECO:0000256" key="13">
    <source>
        <dbReference type="ARBA" id="ARBA00048332"/>
    </source>
</evidence>
<dbReference type="Pfam" id="PF02775">
    <property type="entry name" value="TPP_enzyme_C"/>
    <property type="match status" value="1"/>
</dbReference>
<dbReference type="PANTHER" id="PTHR43710">
    <property type="entry name" value="2-HYDROXYACYL-COA LYASE"/>
    <property type="match status" value="1"/>
</dbReference>
<keyword evidence="9 14" id="KW-0560">Oxidoreductase</keyword>
<evidence type="ECO:0000256" key="15">
    <source>
        <dbReference type="PIRSR" id="PIRSR006439-50"/>
    </source>
</evidence>
<dbReference type="SUPFAM" id="SSF52518">
    <property type="entry name" value="Thiamin diphosphate-binding fold (THDP-binding)"/>
    <property type="match status" value="2"/>
</dbReference>
<feature type="binding site" evidence="15">
    <location>
        <position position="540"/>
    </location>
    <ligand>
        <name>[4Fe-4S] cluster</name>
        <dbReference type="ChEBI" id="CHEBI:49883"/>
        <label>1</label>
    </ligand>
</feature>
<dbReference type="InterPro" id="IPR009014">
    <property type="entry name" value="Transketo_C/PFOR_II"/>
</dbReference>
<dbReference type="Gene3D" id="3.40.50.920">
    <property type="match status" value="1"/>
</dbReference>
<evidence type="ECO:0000256" key="4">
    <source>
        <dbReference type="ARBA" id="ARBA00017710"/>
    </source>
</evidence>
<evidence type="ECO:0000256" key="2">
    <source>
        <dbReference type="ARBA" id="ARBA00011238"/>
    </source>
</evidence>
<comment type="catalytic activity">
    <reaction evidence="13 14">
        <text>indole-3-pyruvate + 2 oxidized [2Fe-2S]-[ferredoxin] + CoA = (indol-3-yl)acetyl-CoA + 2 reduced [2Fe-2S]-[ferredoxin] + CO2 + H(+)</text>
        <dbReference type="Rhea" id="RHEA:12645"/>
        <dbReference type="Rhea" id="RHEA-COMP:10000"/>
        <dbReference type="Rhea" id="RHEA-COMP:10001"/>
        <dbReference type="ChEBI" id="CHEBI:15378"/>
        <dbReference type="ChEBI" id="CHEBI:16526"/>
        <dbReference type="ChEBI" id="CHEBI:17640"/>
        <dbReference type="ChEBI" id="CHEBI:33737"/>
        <dbReference type="ChEBI" id="CHEBI:33738"/>
        <dbReference type="ChEBI" id="CHEBI:57271"/>
        <dbReference type="ChEBI" id="CHEBI:57287"/>
        <dbReference type="EC" id="1.2.7.8"/>
    </reaction>
</comment>
<dbReference type="Proteomes" id="UP000032431">
    <property type="component" value="Chromosome I"/>
</dbReference>
<keyword evidence="7 14" id="KW-0479">Metal-binding</keyword>
<evidence type="ECO:0000313" key="17">
    <source>
        <dbReference type="EMBL" id="CDZ23769.1"/>
    </source>
</evidence>
<comment type="function">
    <text evidence="1 14">Catalyzes the ferredoxin-dependent oxidative decarboxylation of arylpyruvates.</text>
</comment>